<name>A0AAP0LB35_9MAGN</name>
<comment type="caution">
    <text evidence="1">The sequence shown here is derived from an EMBL/GenBank/DDBJ whole genome shotgun (WGS) entry which is preliminary data.</text>
</comment>
<sequence>MSASVNFDFIKKYLSVDLSYGYRCGQAQQVSYLKRRFSSIILISKWDELGGFDCDLSCFI</sequence>
<evidence type="ECO:0000313" key="1">
    <source>
        <dbReference type="EMBL" id="KAK9167833.1"/>
    </source>
</evidence>
<dbReference type="Proteomes" id="UP001419268">
    <property type="component" value="Unassembled WGS sequence"/>
</dbReference>
<dbReference type="AlphaFoldDB" id="A0AAP0LB35"/>
<accession>A0AAP0LB35</accession>
<reference evidence="1 2" key="1">
    <citation type="submission" date="2024-01" db="EMBL/GenBank/DDBJ databases">
        <title>Genome assemblies of Stephania.</title>
        <authorList>
            <person name="Yang L."/>
        </authorList>
    </citation>
    <scope>NUCLEOTIDE SEQUENCE [LARGE SCALE GENOMIC DNA]</scope>
    <source>
        <strain evidence="1">JXDWG</strain>
        <tissue evidence="1">Leaf</tissue>
    </source>
</reference>
<gene>
    <name evidence="1" type="ORF">Scep_003024</name>
</gene>
<keyword evidence="2" id="KW-1185">Reference proteome</keyword>
<evidence type="ECO:0000313" key="2">
    <source>
        <dbReference type="Proteomes" id="UP001419268"/>
    </source>
</evidence>
<proteinExistence type="predicted"/>
<dbReference type="EMBL" id="JBBNAG010000001">
    <property type="protein sequence ID" value="KAK9167833.1"/>
    <property type="molecule type" value="Genomic_DNA"/>
</dbReference>
<protein>
    <submittedName>
        <fullName evidence="1">Uncharacterized protein</fullName>
    </submittedName>
</protein>
<organism evidence="1 2">
    <name type="scientific">Stephania cephalantha</name>
    <dbReference type="NCBI Taxonomy" id="152367"/>
    <lineage>
        <taxon>Eukaryota</taxon>
        <taxon>Viridiplantae</taxon>
        <taxon>Streptophyta</taxon>
        <taxon>Embryophyta</taxon>
        <taxon>Tracheophyta</taxon>
        <taxon>Spermatophyta</taxon>
        <taxon>Magnoliopsida</taxon>
        <taxon>Ranunculales</taxon>
        <taxon>Menispermaceae</taxon>
        <taxon>Menispermoideae</taxon>
        <taxon>Cissampelideae</taxon>
        <taxon>Stephania</taxon>
    </lineage>
</organism>